<feature type="region of interest" description="Disordered" evidence="1">
    <location>
        <begin position="393"/>
        <end position="466"/>
    </location>
</feature>
<dbReference type="InterPro" id="IPR009045">
    <property type="entry name" value="Zn_M74/Hedgehog-like"/>
</dbReference>
<feature type="region of interest" description="Disordered" evidence="1">
    <location>
        <begin position="128"/>
        <end position="156"/>
    </location>
</feature>
<dbReference type="Proteomes" id="UP000627369">
    <property type="component" value="Unassembled WGS sequence"/>
</dbReference>
<dbReference type="EMBL" id="BNAS01000003">
    <property type="protein sequence ID" value="GHH73545.1"/>
    <property type="molecule type" value="Genomic_DNA"/>
</dbReference>
<evidence type="ECO:0000313" key="3">
    <source>
        <dbReference type="EMBL" id="GHH73545.1"/>
    </source>
</evidence>
<evidence type="ECO:0000256" key="1">
    <source>
        <dbReference type="SAM" id="MobiDB-lite"/>
    </source>
</evidence>
<name>A0A919FXR6_9MICO</name>
<reference evidence="3" key="1">
    <citation type="journal article" date="2014" name="Int. J. Syst. Evol. Microbiol.">
        <title>Complete genome sequence of Corynebacterium casei LMG S-19264T (=DSM 44701T), isolated from a smear-ripened cheese.</title>
        <authorList>
            <consortium name="US DOE Joint Genome Institute (JGI-PGF)"/>
            <person name="Walter F."/>
            <person name="Albersmeier A."/>
            <person name="Kalinowski J."/>
            <person name="Ruckert C."/>
        </authorList>
    </citation>
    <scope>NUCLEOTIDE SEQUENCE</scope>
    <source>
        <strain evidence="3">CGMCC 4.7398</strain>
    </source>
</reference>
<organism evidence="3 4">
    <name type="scientific">Promicromonospora soli</name>
    <dbReference type="NCBI Taxonomy" id="2035533"/>
    <lineage>
        <taxon>Bacteria</taxon>
        <taxon>Bacillati</taxon>
        <taxon>Actinomycetota</taxon>
        <taxon>Actinomycetes</taxon>
        <taxon>Micrococcales</taxon>
        <taxon>Promicromonosporaceae</taxon>
        <taxon>Promicromonospora</taxon>
    </lineage>
</organism>
<feature type="compositionally biased region" description="Low complexity" evidence="1">
    <location>
        <begin position="133"/>
        <end position="152"/>
    </location>
</feature>
<reference evidence="3" key="2">
    <citation type="submission" date="2020-09" db="EMBL/GenBank/DDBJ databases">
        <authorList>
            <person name="Sun Q."/>
            <person name="Zhou Y."/>
        </authorList>
    </citation>
    <scope>NUCLEOTIDE SEQUENCE</scope>
    <source>
        <strain evidence="3">CGMCC 4.7398</strain>
    </source>
</reference>
<gene>
    <name evidence="3" type="ORF">GCM10017772_25430</name>
</gene>
<dbReference type="Pfam" id="PF02557">
    <property type="entry name" value="VanY"/>
    <property type="match status" value="1"/>
</dbReference>
<dbReference type="InterPro" id="IPR003709">
    <property type="entry name" value="VanY-like_core_dom"/>
</dbReference>
<evidence type="ECO:0000313" key="4">
    <source>
        <dbReference type="Proteomes" id="UP000627369"/>
    </source>
</evidence>
<dbReference type="CDD" id="cd14814">
    <property type="entry name" value="Peptidase_M15"/>
    <property type="match status" value="1"/>
</dbReference>
<protein>
    <recommendedName>
        <fullName evidence="2">D-alanyl-D-alanine carboxypeptidase-like core domain-containing protein</fullName>
    </recommendedName>
</protein>
<keyword evidence="4" id="KW-1185">Reference proteome</keyword>
<feature type="compositionally biased region" description="Pro residues" evidence="1">
    <location>
        <begin position="430"/>
        <end position="444"/>
    </location>
</feature>
<comment type="caution">
    <text evidence="3">The sequence shown here is derived from an EMBL/GenBank/DDBJ whole genome shotgun (WGS) entry which is preliminary data.</text>
</comment>
<sequence length="513" mass="53227">MATSHAETGTDQPRAGLSGVSQDALAAPAASMGVTVSQVLAVLDRAERTLRQRDSSLSPSIAQAAAELGMLYTTYQAQQLALAQADEPLRVDTAPAAGKASTREVADAPVSAEQVSLLVTEKAERVSSVVPEQAQRGRAQPTQPQTQTQTQTIPASARTVFEARPSSRPHTEAQGPGYVTFDEVAVAAMRLANMLDPSSPTALIETLPDAGTSLRRNLLQTVAAYGSSTVGYANGRIPADVLCPLEFAPGHLLRCDAAERLTALSARFEREFGYPIPLTDSYRSYEMQIAVRDTKPHLAAIPGTSNHGWGLAIDLDDPIAGGSSPEYMWLRLHAPDYGWDNPSWAQLGGAKPEPWHFEFFAAGSIPNRAINPSDVGTWAPAGVANPAFLSTAAQRGAGSDPASGGSTGSDDGAPAATGSSSERRTEPEPEAPAPPPSEPAPSEPPTHGDPDDAPGDTSPADPGLVEDVLAGTVELVDGTVDGVVGSVVGGLLDSGGTQTDSTNRTATKTTDTD</sequence>
<feature type="domain" description="D-alanyl-D-alanine carboxypeptidase-like core" evidence="2">
    <location>
        <begin position="251"/>
        <end position="361"/>
    </location>
</feature>
<dbReference type="SUPFAM" id="SSF55166">
    <property type="entry name" value="Hedgehog/DD-peptidase"/>
    <property type="match status" value="1"/>
</dbReference>
<evidence type="ECO:0000259" key="2">
    <source>
        <dbReference type="Pfam" id="PF02557"/>
    </source>
</evidence>
<accession>A0A919FXR6</accession>
<feature type="compositionally biased region" description="Polar residues" evidence="1">
    <location>
        <begin position="1"/>
        <end position="11"/>
    </location>
</feature>
<feature type="region of interest" description="Disordered" evidence="1">
    <location>
        <begin position="1"/>
        <end position="20"/>
    </location>
</feature>
<dbReference type="AlphaFoldDB" id="A0A919FXR6"/>
<feature type="region of interest" description="Disordered" evidence="1">
    <location>
        <begin position="490"/>
        <end position="513"/>
    </location>
</feature>
<proteinExistence type="predicted"/>
<feature type="compositionally biased region" description="Low complexity" evidence="1">
    <location>
        <begin position="396"/>
        <end position="420"/>
    </location>
</feature>
<dbReference type="GO" id="GO:0006508">
    <property type="term" value="P:proteolysis"/>
    <property type="evidence" value="ECO:0007669"/>
    <property type="project" value="InterPro"/>
</dbReference>
<dbReference type="Gene3D" id="3.30.1380.10">
    <property type="match status" value="1"/>
</dbReference>
<dbReference type="GO" id="GO:0008233">
    <property type="term" value="F:peptidase activity"/>
    <property type="evidence" value="ECO:0007669"/>
    <property type="project" value="InterPro"/>
</dbReference>